<evidence type="ECO:0000256" key="2">
    <source>
        <dbReference type="ARBA" id="ARBA00022490"/>
    </source>
</evidence>
<gene>
    <name evidence="8" type="ORF">HK105_208576</name>
</gene>
<dbReference type="Pfam" id="PF19047">
    <property type="entry name" value="HOOK_N"/>
    <property type="match status" value="1"/>
</dbReference>
<keyword evidence="2" id="KW-0963">Cytoplasm</keyword>
<feature type="domain" description="Hook C-terminal" evidence="6">
    <location>
        <begin position="551"/>
        <end position="749"/>
    </location>
</feature>
<feature type="coiled-coil region" evidence="4">
    <location>
        <begin position="171"/>
        <end position="205"/>
    </location>
</feature>
<name>A0ABR4MXH3_9FUNG</name>
<dbReference type="Pfam" id="PF05622">
    <property type="entry name" value="HOOK"/>
    <property type="match status" value="2"/>
</dbReference>
<dbReference type="InterPro" id="IPR043936">
    <property type="entry name" value="HOOK_N"/>
</dbReference>
<feature type="region of interest" description="Disordered" evidence="5">
    <location>
        <begin position="736"/>
        <end position="759"/>
    </location>
</feature>
<proteinExistence type="predicted"/>
<dbReference type="PANTHER" id="PTHR18947">
    <property type="entry name" value="HOOK PROTEINS"/>
    <property type="match status" value="1"/>
</dbReference>
<organism evidence="8 9">
    <name type="scientific">Polyrhizophydium stewartii</name>
    <dbReference type="NCBI Taxonomy" id="2732419"/>
    <lineage>
        <taxon>Eukaryota</taxon>
        <taxon>Fungi</taxon>
        <taxon>Fungi incertae sedis</taxon>
        <taxon>Chytridiomycota</taxon>
        <taxon>Chytridiomycota incertae sedis</taxon>
        <taxon>Chytridiomycetes</taxon>
        <taxon>Rhizophydiales</taxon>
        <taxon>Rhizophydiales incertae sedis</taxon>
        <taxon>Polyrhizophydium</taxon>
    </lineage>
</organism>
<sequence length="759" mass="85819">MAAEQAVLAWINTFDSLTVKPASLEDLTNGDVFLEVLSEVDHNWFKRTKTPDGGNWVLKFNSIKRLYKLITSYFEEFLGQNISSIGIDGHQLQQIAEGEPELVLKLSHIVIALAVQSENNQRFIAKIQSLSQYDQHELMLAIESIMSTVVPHEGESPTTENVAVPITAKAQMELETANKDLLAQIEQLKAENETLLAAKHEATNTIAELNHTLSEFKSAGNVDFLLRSEIDKLKSELEKSENQRSELESITEKQSLKLAEISKKLETFSRQEDEMQRLKDQLDEFRHAADKLQKSEAMIDKYKKKIDETADLKRSIKLLEEQLQASEDRNAALEDEFRKASGLKPLVESYKQQIAALEEKSSAAQVENTTLSFQFMETKAKLTRYEAEKSRDQDLIQELQERIRDLEFSADYGTKLAAEVSSSEESSAEAEKKSFKIAQLEHELARLRKERTEDSKKLGEIVVLENKLEDTARFKEKLEEDYKRLLESKMTLENELRQIRSSDGNGASPDLLAKLHAAESEIARLRASQGLPAETAPRSSGKPPGASSVEVDQLLKKFEQLRSESASQNARIATLSQERESLQSAQIELKENLQRSERTNSELRAALAALETKGQSSDETTQKLGAATQRLVQLTDQNVHLQESLKKAKEHIINQEKKIRSQQESDQKDTLAEAVQSMQSMLKLKEMEVERCKKEIADTRNAARREQRLIMTAWYDMGMQFQQKMPSARLKAANAAVTSSSWLGQQRQGLGSPSTPRRR</sequence>
<evidence type="ECO:0000313" key="9">
    <source>
        <dbReference type="Proteomes" id="UP001527925"/>
    </source>
</evidence>
<evidence type="ECO:0000259" key="7">
    <source>
        <dbReference type="Pfam" id="PF19047"/>
    </source>
</evidence>
<dbReference type="InterPro" id="IPR008636">
    <property type="entry name" value="Hook_C"/>
</dbReference>
<dbReference type="SUPFAM" id="SSF116907">
    <property type="entry name" value="Hook domain"/>
    <property type="match status" value="1"/>
</dbReference>
<reference evidence="8 9" key="1">
    <citation type="submission" date="2023-09" db="EMBL/GenBank/DDBJ databases">
        <title>Pangenome analysis of Batrachochytrium dendrobatidis and related Chytrids.</title>
        <authorList>
            <person name="Yacoub M.N."/>
            <person name="Stajich J.E."/>
            <person name="James T.Y."/>
        </authorList>
    </citation>
    <scope>NUCLEOTIDE SEQUENCE [LARGE SCALE GENOMIC DNA]</scope>
    <source>
        <strain evidence="8 9">JEL0888</strain>
    </source>
</reference>
<feature type="domain" description="Hook C-terminal" evidence="6">
    <location>
        <begin position="180"/>
        <end position="502"/>
    </location>
</feature>
<feature type="coiled-coil region" evidence="4">
    <location>
        <begin position="551"/>
        <end position="709"/>
    </location>
</feature>
<feature type="region of interest" description="Disordered" evidence="5">
    <location>
        <begin position="528"/>
        <end position="549"/>
    </location>
</feature>
<comment type="subcellular location">
    <subcellularLocation>
        <location evidence="1">Cytoplasm</location>
    </subcellularLocation>
</comment>
<dbReference type="EMBL" id="JADGIZ020000082">
    <property type="protein sequence ID" value="KAL2911966.1"/>
    <property type="molecule type" value="Genomic_DNA"/>
</dbReference>
<feature type="domain" description="HOOK N-terminal" evidence="7">
    <location>
        <begin position="5"/>
        <end position="142"/>
    </location>
</feature>
<evidence type="ECO:0000256" key="4">
    <source>
        <dbReference type="SAM" id="Coils"/>
    </source>
</evidence>
<evidence type="ECO:0000259" key="6">
    <source>
        <dbReference type="Pfam" id="PF05622"/>
    </source>
</evidence>
<keyword evidence="3 4" id="KW-0175">Coiled coil</keyword>
<dbReference type="InterPro" id="IPR036872">
    <property type="entry name" value="CH_dom_sf"/>
</dbReference>
<dbReference type="CDD" id="cd22211">
    <property type="entry name" value="HkD_SF"/>
    <property type="match status" value="1"/>
</dbReference>
<accession>A0ABR4MXH3</accession>
<protein>
    <submittedName>
        <fullName evidence="8">Uncharacterized protein</fullName>
    </submittedName>
</protein>
<evidence type="ECO:0000313" key="8">
    <source>
        <dbReference type="EMBL" id="KAL2911966.1"/>
    </source>
</evidence>
<dbReference type="Proteomes" id="UP001527925">
    <property type="component" value="Unassembled WGS sequence"/>
</dbReference>
<feature type="coiled-coil region" evidence="4">
    <location>
        <begin position="430"/>
        <end position="502"/>
    </location>
</feature>
<evidence type="ECO:0000256" key="5">
    <source>
        <dbReference type="SAM" id="MobiDB-lite"/>
    </source>
</evidence>
<dbReference type="Gene3D" id="1.10.418.10">
    <property type="entry name" value="Calponin-like domain"/>
    <property type="match status" value="1"/>
</dbReference>
<dbReference type="PANTHER" id="PTHR18947:SF28">
    <property type="entry name" value="GIRDIN, ISOFORM A"/>
    <property type="match status" value="1"/>
</dbReference>
<keyword evidence="9" id="KW-1185">Reference proteome</keyword>
<evidence type="ECO:0000256" key="3">
    <source>
        <dbReference type="ARBA" id="ARBA00023054"/>
    </source>
</evidence>
<comment type="caution">
    <text evidence="8">The sequence shown here is derived from an EMBL/GenBank/DDBJ whole genome shotgun (WGS) entry which is preliminary data.</text>
</comment>
<feature type="coiled-coil region" evidence="4">
    <location>
        <begin position="230"/>
        <end position="402"/>
    </location>
</feature>
<evidence type="ECO:0000256" key="1">
    <source>
        <dbReference type="ARBA" id="ARBA00004496"/>
    </source>
</evidence>